<name>A0A3R7C6W1_CLOSI</name>
<evidence type="ECO:0000313" key="1">
    <source>
        <dbReference type="EMBL" id="KAG5450724.1"/>
    </source>
</evidence>
<comment type="caution">
    <text evidence="1">The sequence shown here is derived from an EMBL/GenBank/DDBJ whole genome shotgun (WGS) entry which is preliminary data.</text>
</comment>
<sequence length="199" mass="23061">MMSSQLWLPAAVRSTGSSQKCVHLFVTLGTRRYVELVASSTSVPYWRSVCTNQTATGETPYLLMFGKDNNERQILPTYHQIGRIQSRKQGALIIRQKADAQDQLMNWCSVSEYAKPKDHEHYKGFRMLFLGYRIFIRNFGIEVRSASRSQCAFKRVSRMFSNRLHVYRASFLTKFTCYKVQYVHQGCTQPYSMYGAGYN</sequence>
<evidence type="ECO:0000313" key="2">
    <source>
        <dbReference type="Proteomes" id="UP000286415"/>
    </source>
</evidence>
<reference evidence="1 2" key="2">
    <citation type="journal article" date="2021" name="Genomics">
        <title>High-quality reference genome for Clonorchis sinensis.</title>
        <authorList>
            <person name="Young N.D."/>
            <person name="Stroehlein A.J."/>
            <person name="Kinkar L."/>
            <person name="Wang T."/>
            <person name="Sohn W.M."/>
            <person name="Chang B.C.H."/>
            <person name="Kaur P."/>
            <person name="Weisz D."/>
            <person name="Dudchenko O."/>
            <person name="Aiden E.L."/>
            <person name="Korhonen P.K."/>
            <person name="Gasser R.B."/>
        </authorList>
    </citation>
    <scope>NUCLEOTIDE SEQUENCE [LARGE SCALE GENOMIC DNA]</scope>
    <source>
        <strain evidence="1">Cs-k2</strain>
    </source>
</reference>
<dbReference type="EMBL" id="NIRI02000042">
    <property type="protein sequence ID" value="KAG5450724.1"/>
    <property type="molecule type" value="Genomic_DNA"/>
</dbReference>
<organism evidence="1 2">
    <name type="scientific">Clonorchis sinensis</name>
    <name type="common">Chinese liver fluke</name>
    <dbReference type="NCBI Taxonomy" id="79923"/>
    <lineage>
        <taxon>Eukaryota</taxon>
        <taxon>Metazoa</taxon>
        <taxon>Spiralia</taxon>
        <taxon>Lophotrochozoa</taxon>
        <taxon>Platyhelminthes</taxon>
        <taxon>Trematoda</taxon>
        <taxon>Digenea</taxon>
        <taxon>Opisthorchiida</taxon>
        <taxon>Opisthorchiata</taxon>
        <taxon>Opisthorchiidae</taxon>
        <taxon>Clonorchis</taxon>
    </lineage>
</organism>
<reference evidence="1 2" key="1">
    <citation type="journal article" date="2018" name="Biotechnol. Adv.">
        <title>Improved genomic resources and new bioinformatic workflow for the carcinogenic parasite Clonorchis sinensis: Biotechnological implications.</title>
        <authorList>
            <person name="Wang D."/>
            <person name="Korhonen P.K."/>
            <person name="Gasser R.B."/>
            <person name="Young N.D."/>
        </authorList>
    </citation>
    <scope>NUCLEOTIDE SEQUENCE [LARGE SCALE GENOMIC DNA]</scope>
    <source>
        <strain evidence="1">Cs-k2</strain>
    </source>
</reference>
<dbReference type="Proteomes" id="UP000286415">
    <property type="component" value="Unassembled WGS sequence"/>
</dbReference>
<proteinExistence type="predicted"/>
<gene>
    <name evidence="1" type="ORF">CSKR_108970</name>
</gene>
<protein>
    <submittedName>
        <fullName evidence="1">Uncharacterized protein</fullName>
    </submittedName>
</protein>
<accession>A0A3R7C6W1</accession>
<dbReference type="AlphaFoldDB" id="A0A3R7C6W1"/>
<keyword evidence="2" id="KW-1185">Reference proteome</keyword>
<dbReference type="InParanoid" id="A0A3R7C6W1"/>